<accession>A0A0R2HK01</accession>
<dbReference type="InterPro" id="IPR050469">
    <property type="entry name" value="Diguanylate_Cyclase"/>
</dbReference>
<dbReference type="Gene3D" id="3.30.70.270">
    <property type="match status" value="1"/>
</dbReference>
<dbReference type="EMBL" id="JQBL01000006">
    <property type="protein sequence ID" value="KRN50693.1"/>
    <property type="molecule type" value="Genomic_DNA"/>
</dbReference>
<feature type="coiled-coil region" evidence="1">
    <location>
        <begin position="1"/>
        <end position="28"/>
    </location>
</feature>
<comment type="caution">
    <text evidence="3">The sequence shown here is derived from an EMBL/GenBank/DDBJ whole genome shotgun (WGS) entry which is preliminary data.</text>
</comment>
<dbReference type="SUPFAM" id="SSF55785">
    <property type="entry name" value="PYP-like sensor domain (PAS domain)"/>
    <property type="match status" value="1"/>
</dbReference>
<keyword evidence="4" id="KW-1185">Reference proteome</keyword>
<evidence type="ECO:0000256" key="1">
    <source>
        <dbReference type="SAM" id="Coils"/>
    </source>
</evidence>
<dbReference type="PROSITE" id="PS50887">
    <property type="entry name" value="GGDEF"/>
    <property type="match status" value="1"/>
</dbReference>
<dbReference type="InterPro" id="IPR035965">
    <property type="entry name" value="PAS-like_dom_sf"/>
</dbReference>
<dbReference type="PANTHER" id="PTHR45138">
    <property type="entry name" value="REGULATORY COMPONENTS OF SENSORY TRANSDUCTION SYSTEM"/>
    <property type="match status" value="1"/>
</dbReference>
<dbReference type="AlphaFoldDB" id="A0A0R2HK01"/>
<name>A0A0R2HK01_9FIRM</name>
<keyword evidence="1" id="KW-0175">Coiled coil</keyword>
<dbReference type="SUPFAM" id="SSF55073">
    <property type="entry name" value="Nucleotide cyclase"/>
    <property type="match status" value="1"/>
</dbReference>
<sequence length="441" mass="51378">MATLQKKYDELLKKYNKLKEEKEIAQAALDLTDHVISVIDIPNHTLFKFQKENENLLKAPHITDVPYSIVALGIIHPDDCENYINLFKEFYGGSPSGKLALRIKTIDKGWNWYMFYYKTIFDMNKTPIKAISFLEDINDQKTAEEQFEQYKKAVNEGNHLTWEANLSKNEVISYDAHTDHIIKNKKSYSELLKGAFSLFANVNITEELAQLFARDKLIETYKRGEKEVTYQFKFEDKRTNEISWYRATAYLTSQEEDIFVIMSIIDITKHVDEHLKLEKKAEQDYLTGLLNRETVQERINYILNDDGLHAMIMADIDNFKFYNDQHGHIFGDEIIKCVAQSMKETFRTSDIIGRIGGDEFVIFMKDVRSQDDVLSRLGHLQKRLIEITHEHIKGKDVTLSLGVTLSSKDDTFLSMYKRADEALYQSKKDGKNCIRFHLLQS</sequence>
<dbReference type="InterPro" id="IPR000160">
    <property type="entry name" value="GGDEF_dom"/>
</dbReference>
<dbReference type="PATRIC" id="fig|1410657.5.peg.1833"/>
<feature type="domain" description="GGDEF" evidence="2">
    <location>
        <begin position="307"/>
        <end position="439"/>
    </location>
</feature>
<evidence type="ECO:0000313" key="3">
    <source>
        <dbReference type="EMBL" id="KRN50693.1"/>
    </source>
</evidence>
<organism evidence="3 4">
    <name type="scientific">Kandleria vitulina DSM 20405</name>
    <dbReference type="NCBI Taxonomy" id="1410657"/>
    <lineage>
        <taxon>Bacteria</taxon>
        <taxon>Bacillati</taxon>
        <taxon>Bacillota</taxon>
        <taxon>Erysipelotrichia</taxon>
        <taxon>Erysipelotrichales</taxon>
        <taxon>Coprobacillaceae</taxon>
        <taxon>Kandleria</taxon>
    </lineage>
</organism>
<dbReference type="GO" id="GO:0052621">
    <property type="term" value="F:diguanylate cyclase activity"/>
    <property type="evidence" value="ECO:0007669"/>
    <property type="project" value="TreeGrafter"/>
</dbReference>
<dbReference type="NCBIfam" id="TIGR00254">
    <property type="entry name" value="GGDEF"/>
    <property type="match status" value="1"/>
</dbReference>
<dbReference type="InterPro" id="IPR029787">
    <property type="entry name" value="Nucleotide_cyclase"/>
</dbReference>
<evidence type="ECO:0000259" key="2">
    <source>
        <dbReference type="PROSITE" id="PS50887"/>
    </source>
</evidence>
<dbReference type="InterPro" id="IPR043128">
    <property type="entry name" value="Rev_trsase/Diguanyl_cyclase"/>
</dbReference>
<gene>
    <name evidence="3" type="ORF">IV49_GL001778</name>
</gene>
<dbReference type="CDD" id="cd01949">
    <property type="entry name" value="GGDEF"/>
    <property type="match status" value="1"/>
</dbReference>
<dbReference type="PANTHER" id="PTHR45138:SF9">
    <property type="entry name" value="DIGUANYLATE CYCLASE DGCM-RELATED"/>
    <property type="match status" value="1"/>
</dbReference>
<protein>
    <recommendedName>
        <fullName evidence="2">GGDEF domain-containing protein</fullName>
    </recommendedName>
</protein>
<proteinExistence type="predicted"/>
<dbReference type="Gene3D" id="3.30.450.20">
    <property type="entry name" value="PAS domain"/>
    <property type="match status" value="1"/>
</dbReference>
<dbReference type="Proteomes" id="UP000051841">
    <property type="component" value="Unassembled WGS sequence"/>
</dbReference>
<reference evidence="3 4" key="1">
    <citation type="journal article" date="2015" name="Genome Announc.">
        <title>Expanding the biotechnology potential of lactobacilli through comparative genomics of 213 strains and associated genera.</title>
        <authorList>
            <person name="Sun Z."/>
            <person name="Harris H.M."/>
            <person name="McCann A."/>
            <person name="Guo C."/>
            <person name="Argimon S."/>
            <person name="Zhang W."/>
            <person name="Yang X."/>
            <person name="Jeffery I.B."/>
            <person name="Cooney J.C."/>
            <person name="Kagawa T.F."/>
            <person name="Liu W."/>
            <person name="Song Y."/>
            <person name="Salvetti E."/>
            <person name="Wrobel A."/>
            <person name="Rasinkangas P."/>
            <person name="Parkhill J."/>
            <person name="Rea M.C."/>
            <person name="O'Sullivan O."/>
            <person name="Ritari J."/>
            <person name="Douillard F.P."/>
            <person name="Paul Ross R."/>
            <person name="Yang R."/>
            <person name="Briner A.E."/>
            <person name="Felis G.E."/>
            <person name="de Vos W.M."/>
            <person name="Barrangou R."/>
            <person name="Klaenhammer T.R."/>
            <person name="Caufield P.W."/>
            <person name="Cui Y."/>
            <person name="Zhang H."/>
            <person name="O'Toole P.W."/>
        </authorList>
    </citation>
    <scope>NUCLEOTIDE SEQUENCE [LARGE SCALE GENOMIC DNA]</scope>
    <source>
        <strain evidence="3 4">DSM 20405</strain>
    </source>
</reference>
<evidence type="ECO:0000313" key="4">
    <source>
        <dbReference type="Proteomes" id="UP000051841"/>
    </source>
</evidence>
<dbReference type="Pfam" id="PF00990">
    <property type="entry name" value="GGDEF"/>
    <property type="match status" value="1"/>
</dbReference>
<dbReference type="RefSeq" id="WP_031588879.1">
    <property type="nucleotide sequence ID" value="NZ_JNKN01000006.1"/>
</dbReference>
<dbReference type="SMART" id="SM00267">
    <property type="entry name" value="GGDEF"/>
    <property type="match status" value="1"/>
</dbReference>